<gene>
    <name evidence="1" type="ORF">AVDCRST_MAG26-3838</name>
</gene>
<reference evidence="1" key="1">
    <citation type="submission" date="2020-02" db="EMBL/GenBank/DDBJ databases">
        <authorList>
            <person name="Meier V. D."/>
        </authorList>
    </citation>
    <scope>NUCLEOTIDE SEQUENCE</scope>
    <source>
        <strain evidence="1">AVDCRST_MAG26</strain>
    </source>
</reference>
<dbReference type="EMBL" id="CADCTK010000892">
    <property type="protein sequence ID" value="CAA9287328.1"/>
    <property type="molecule type" value="Genomic_DNA"/>
</dbReference>
<feature type="non-terminal residue" evidence="1">
    <location>
        <position position="55"/>
    </location>
</feature>
<name>A0A6J4JU08_9CHLR</name>
<sequence>GHYSNNCGCSIRMAAEAPTHIADTITALFRRARSAATARFRRRGGERWAGGYLHL</sequence>
<protein>
    <submittedName>
        <fullName evidence="1">Uncharacterized protein</fullName>
    </submittedName>
</protein>
<organism evidence="1">
    <name type="scientific">uncultured Chloroflexia bacterium</name>
    <dbReference type="NCBI Taxonomy" id="1672391"/>
    <lineage>
        <taxon>Bacteria</taxon>
        <taxon>Bacillati</taxon>
        <taxon>Chloroflexota</taxon>
        <taxon>Chloroflexia</taxon>
        <taxon>environmental samples</taxon>
    </lineage>
</organism>
<dbReference type="AlphaFoldDB" id="A0A6J4JU08"/>
<evidence type="ECO:0000313" key="1">
    <source>
        <dbReference type="EMBL" id="CAA9287328.1"/>
    </source>
</evidence>
<proteinExistence type="predicted"/>
<feature type="non-terminal residue" evidence="1">
    <location>
        <position position="1"/>
    </location>
</feature>
<accession>A0A6J4JU08</accession>